<dbReference type="AlphaFoldDB" id="A0A0H2S7V6"/>
<sequence length="301" mass="33388">MSAVEQVQLEFAESIAREVWIYECVLVATFTVLVVEYFQTLEEEVRYVWKFKTTLANSLYLANRFVAPFNIALSIYVYGISKNLSMDRCYNGYVASASLCFFQIQAAYAVLCVRACAAWGFARIIKICLITSFIVSCAAEGYLIGRNIASDFTLPPGILGTTHCVIYTSTYVTIWVALIIAVVVDLLALSLLLVKSLNTFRESGFQISLLAVMAKDGIAYFACVFALSLGNLLVIVTPVPIFREMFLLTQAALQNALVVRLLLHLRIVNEGSDQASRATLSEFQVKHTTVNTEISDLDAME</sequence>
<keyword evidence="1" id="KW-1133">Transmembrane helix</keyword>
<feature type="transmembrane region" description="Helical" evidence="1">
    <location>
        <begin position="124"/>
        <end position="145"/>
    </location>
</feature>
<keyword evidence="4" id="KW-1185">Reference proteome</keyword>
<feature type="transmembrane region" description="Helical" evidence="1">
    <location>
        <begin position="218"/>
        <end position="239"/>
    </location>
</feature>
<accession>A0A0H2S7V6</accession>
<evidence type="ECO:0000313" key="3">
    <source>
        <dbReference type="EMBL" id="KLO12896.1"/>
    </source>
</evidence>
<feature type="domain" description="DUF6533" evidence="2">
    <location>
        <begin position="24"/>
        <end position="68"/>
    </location>
</feature>
<organism evidence="3 4">
    <name type="scientific">Schizopora paradoxa</name>
    <dbReference type="NCBI Taxonomy" id="27342"/>
    <lineage>
        <taxon>Eukaryota</taxon>
        <taxon>Fungi</taxon>
        <taxon>Dikarya</taxon>
        <taxon>Basidiomycota</taxon>
        <taxon>Agaricomycotina</taxon>
        <taxon>Agaricomycetes</taxon>
        <taxon>Hymenochaetales</taxon>
        <taxon>Schizoporaceae</taxon>
        <taxon>Schizopora</taxon>
    </lineage>
</organism>
<feature type="transmembrane region" description="Helical" evidence="1">
    <location>
        <begin position="20"/>
        <end position="38"/>
    </location>
</feature>
<dbReference type="OrthoDB" id="3353364at2759"/>
<dbReference type="Proteomes" id="UP000053477">
    <property type="component" value="Unassembled WGS sequence"/>
</dbReference>
<dbReference type="EMBL" id="KQ085969">
    <property type="protein sequence ID" value="KLO12896.1"/>
    <property type="molecule type" value="Genomic_DNA"/>
</dbReference>
<dbReference type="InParanoid" id="A0A0H2S7V6"/>
<proteinExistence type="predicted"/>
<feature type="transmembrane region" description="Helical" evidence="1">
    <location>
        <begin position="165"/>
        <end position="194"/>
    </location>
</feature>
<gene>
    <name evidence="3" type="ORF">SCHPADRAFT_940860</name>
</gene>
<feature type="transmembrane region" description="Helical" evidence="1">
    <location>
        <begin position="90"/>
        <end position="112"/>
    </location>
</feature>
<evidence type="ECO:0000259" key="2">
    <source>
        <dbReference type="Pfam" id="PF20151"/>
    </source>
</evidence>
<dbReference type="Pfam" id="PF20151">
    <property type="entry name" value="DUF6533"/>
    <property type="match status" value="1"/>
</dbReference>
<keyword evidence="1" id="KW-0472">Membrane</keyword>
<name>A0A0H2S7V6_9AGAM</name>
<protein>
    <recommendedName>
        <fullName evidence="2">DUF6533 domain-containing protein</fullName>
    </recommendedName>
</protein>
<keyword evidence="1" id="KW-0812">Transmembrane</keyword>
<evidence type="ECO:0000313" key="4">
    <source>
        <dbReference type="Proteomes" id="UP000053477"/>
    </source>
</evidence>
<evidence type="ECO:0000256" key="1">
    <source>
        <dbReference type="SAM" id="Phobius"/>
    </source>
</evidence>
<dbReference type="InterPro" id="IPR045340">
    <property type="entry name" value="DUF6533"/>
</dbReference>
<reference evidence="3 4" key="1">
    <citation type="submission" date="2015-04" db="EMBL/GenBank/DDBJ databases">
        <title>Complete genome sequence of Schizopora paradoxa KUC8140, a cosmopolitan wood degrader in East Asia.</title>
        <authorList>
            <consortium name="DOE Joint Genome Institute"/>
            <person name="Min B."/>
            <person name="Park H."/>
            <person name="Jang Y."/>
            <person name="Kim J.-J."/>
            <person name="Kim K.H."/>
            <person name="Pangilinan J."/>
            <person name="Lipzen A."/>
            <person name="Riley R."/>
            <person name="Grigoriev I.V."/>
            <person name="Spatafora J.W."/>
            <person name="Choi I.-G."/>
        </authorList>
    </citation>
    <scope>NUCLEOTIDE SEQUENCE [LARGE SCALE GENOMIC DNA]</scope>
    <source>
        <strain evidence="3 4">KUC8140</strain>
    </source>
</reference>
<feature type="transmembrane region" description="Helical" evidence="1">
    <location>
        <begin position="59"/>
        <end position="78"/>
    </location>
</feature>